<sequence length="232" mass="26892">MNRKVFRYYKDLITNTEKLHPSLLLRRINPSEAALADSATGLHIRFRLGGITFPPLLLYKLYTHRPVVDMGSFSPRKYSVSLRRPLTRGRDPRRCFQQPVKQTTEEYVRCENNGWRLVCDTAWMHNADELIHDKMKIFYPSVTARREHKAQESRKKKRAWLNKLYKEGRLAEIAGTAPSGNSGSVEDDNRAIELFLWSLGLNFDSYEAHWSNLATSCVIPSYEFHDGQPCCI</sequence>
<dbReference type="InParanoid" id="D8T4Q0"/>
<dbReference type="Gramene" id="EFJ08458">
    <property type="protein sequence ID" value="EFJ08458"/>
    <property type="gene ID" value="SELMODRAFT_428997"/>
</dbReference>
<dbReference type="STRING" id="88036.D8T4Q0"/>
<dbReference type="PANTHER" id="PTHR33504:SF2">
    <property type="entry name" value="PROTEIN MFI"/>
    <property type="match status" value="1"/>
</dbReference>
<evidence type="ECO:0000313" key="1">
    <source>
        <dbReference type="EMBL" id="EFJ08458.1"/>
    </source>
</evidence>
<accession>D8T4Q0</accession>
<dbReference type="AlphaFoldDB" id="D8T4Q0"/>
<dbReference type="HOGENOM" id="CLU_068479_1_0_1"/>
<name>D8T4Q0_SELML</name>
<reference evidence="1 2" key="1">
    <citation type="journal article" date="2011" name="Science">
        <title>The Selaginella genome identifies genetic changes associated with the evolution of vascular plants.</title>
        <authorList>
            <person name="Banks J.A."/>
            <person name="Nishiyama T."/>
            <person name="Hasebe M."/>
            <person name="Bowman J.L."/>
            <person name="Gribskov M."/>
            <person name="dePamphilis C."/>
            <person name="Albert V.A."/>
            <person name="Aono N."/>
            <person name="Aoyama T."/>
            <person name="Ambrose B.A."/>
            <person name="Ashton N.W."/>
            <person name="Axtell M.J."/>
            <person name="Barker E."/>
            <person name="Barker M.S."/>
            <person name="Bennetzen J.L."/>
            <person name="Bonawitz N.D."/>
            <person name="Chapple C."/>
            <person name="Cheng C."/>
            <person name="Correa L.G."/>
            <person name="Dacre M."/>
            <person name="DeBarry J."/>
            <person name="Dreyer I."/>
            <person name="Elias M."/>
            <person name="Engstrom E.M."/>
            <person name="Estelle M."/>
            <person name="Feng L."/>
            <person name="Finet C."/>
            <person name="Floyd S.K."/>
            <person name="Frommer W.B."/>
            <person name="Fujita T."/>
            <person name="Gramzow L."/>
            <person name="Gutensohn M."/>
            <person name="Harholt J."/>
            <person name="Hattori M."/>
            <person name="Heyl A."/>
            <person name="Hirai T."/>
            <person name="Hiwatashi Y."/>
            <person name="Ishikawa M."/>
            <person name="Iwata M."/>
            <person name="Karol K.G."/>
            <person name="Koehler B."/>
            <person name="Kolukisaoglu U."/>
            <person name="Kubo M."/>
            <person name="Kurata T."/>
            <person name="Lalonde S."/>
            <person name="Li K."/>
            <person name="Li Y."/>
            <person name="Litt A."/>
            <person name="Lyons E."/>
            <person name="Manning G."/>
            <person name="Maruyama T."/>
            <person name="Michael T.P."/>
            <person name="Mikami K."/>
            <person name="Miyazaki S."/>
            <person name="Morinaga S."/>
            <person name="Murata T."/>
            <person name="Mueller-Roeber B."/>
            <person name="Nelson D.R."/>
            <person name="Obara M."/>
            <person name="Oguri Y."/>
            <person name="Olmstead R.G."/>
            <person name="Onodera N."/>
            <person name="Petersen B.L."/>
            <person name="Pils B."/>
            <person name="Prigge M."/>
            <person name="Rensing S.A."/>
            <person name="Riano-Pachon D.M."/>
            <person name="Roberts A.W."/>
            <person name="Sato Y."/>
            <person name="Scheller H.V."/>
            <person name="Schulz B."/>
            <person name="Schulz C."/>
            <person name="Shakirov E.V."/>
            <person name="Shibagaki N."/>
            <person name="Shinohara N."/>
            <person name="Shippen D.E."/>
            <person name="Soerensen I."/>
            <person name="Sotooka R."/>
            <person name="Sugimoto N."/>
            <person name="Sugita M."/>
            <person name="Sumikawa N."/>
            <person name="Tanurdzic M."/>
            <person name="Theissen G."/>
            <person name="Ulvskov P."/>
            <person name="Wakazuki S."/>
            <person name="Weng J.K."/>
            <person name="Willats W.W."/>
            <person name="Wipf D."/>
            <person name="Wolf P.G."/>
            <person name="Yang L."/>
            <person name="Zimmer A.D."/>
            <person name="Zhu Q."/>
            <person name="Mitros T."/>
            <person name="Hellsten U."/>
            <person name="Loque D."/>
            <person name="Otillar R."/>
            <person name="Salamov A."/>
            <person name="Schmutz J."/>
            <person name="Shapiro H."/>
            <person name="Lindquist E."/>
            <person name="Lucas S."/>
            <person name="Rokhsar D."/>
            <person name="Grigoriev I.V."/>
        </authorList>
    </citation>
    <scope>NUCLEOTIDE SEQUENCE [LARGE SCALE GENOMIC DNA]</scope>
</reference>
<dbReference type="PANTHER" id="PTHR33504">
    <property type="entry name" value="NADH DEHYDROGENASE (UBIQUINONE) 1 BETA SUBCOMPLEX, 4"/>
    <property type="match status" value="1"/>
</dbReference>
<dbReference type="Proteomes" id="UP000001514">
    <property type="component" value="Unassembled WGS sequence"/>
</dbReference>
<dbReference type="eggNOG" id="ENOG502QSTG">
    <property type="taxonomic scope" value="Eukaryota"/>
</dbReference>
<gene>
    <name evidence="1" type="ORF">SELMODRAFT_428997</name>
</gene>
<evidence type="ECO:0000313" key="2">
    <source>
        <dbReference type="Proteomes" id="UP000001514"/>
    </source>
</evidence>
<keyword evidence="2" id="KW-1185">Reference proteome</keyword>
<organism evidence="2">
    <name type="scientific">Selaginella moellendorffii</name>
    <name type="common">Spikemoss</name>
    <dbReference type="NCBI Taxonomy" id="88036"/>
    <lineage>
        <taxon>Eukaryota</taxon>
        <taxon>Viridiplantae</taxon>
        <taxon>Streptophyta</taxon>
        <taxon>Embryophyta</taxon>
        <taxon>Tracheophyta</taxon>
        <taxon>Lycopodiopsida</taxon>
        <taxon>Selaginellales</taxon>
        <taxon>Selaginellaceae</taxon>
        <taxon>Selaginella</taxon>
    </lineage>
</organism>
<proteinExistence type="predicted"/>
<dbReference type="KEGG" id="smo:SELMODRAFT_428997"/>
<protein>
    <submittedName>
        <fullName evidence="1">Uncharacterized protein</fullName>
    </submittedName>
</protein>
<dbReference type="EMBL" id="GL377674">
    <property type="protein sequence ID" value="EFJ08458.1"/>
    <property type="molecule type" value="Genomic_DNA"/>
</dbReference>